<accession>A0A518BTW4</accession>
<evidence type="ECO:0000313" key="2">
    <source>
        <dbReference type="Proteomes" id="UP000320386"/>
    </source>
</evidence>
<evidence type="ECO:0000313" key="1">
    <source>
        <dbReference type="EMBL" id="QDU70416.1"/>
    </source>
</evidence>
<proteinExistence type="predicted"/>
<organism evidence="1 2">
    <name type="scientific">Mucisphaera calidilacus</name>
    <dbReference type="NCBI Taxonomy" id="2527982"/>
    <lineage>
        <taxon>Bacteria</taxon>
        <taxon>Pseudomonadati</taxon>
        <taxon>Planctomycetota</taxon>
        <taxon>Phycisphaerae</taxon>
        <taxon>Phycisphaerales</taxon>
        <taxon>Phycisphaeraceae</taxon>
        <taxon>Mucisphaera</taxon>
    </lineage>
</organism>
<dbReference type="EMBL" id="CP036280">
    <property type="protein sequence ID" value="QDU70416.1"/>
    <property type="molecule type" value="Genomic_DNA"/>
</dbReference>
<keyword evidence="2" id="KW-1185">Reference proteome</keyword>
<sequence>MTQLDNSTPDSLDATIGRYEICLPTENGLMGQDEEWCELTVDGETQVIRFHDYNKIFMHPGLYESLFYRMLKCCSPKQVVRLLETVFEQDEQADLSGLRILDLGAGNGMVGEQLIDAGADAVIGLDIIPEAKKAAERDRPWVYDDYLIADLTDLDEEQEKTIREAKLNCLTTVAALGFGDVPAAAFLKSLDLIETPGWVVFNIKENFLAPSDDSGFAALIQELSEAKVLRVDAWLRYQHRLSTSGEPLYYLAMIAHKINELPAERLQEALA</sequence>
<dbReference type="InterPro" id="IPR029063">
    <property type="entry name" value="SAM-dependent_MTases_sf"/>
</dbReference>
<dbReference type="RefSeq" id="WP_145444500.1">
    <property type="nucleotide sequence ID" value="NZ_CP036280.1"/>
</dbReference>
<dbReference type="OrthoDB" id="465636at2"/>
<reference evidence="1 2" key="1">
    <citation type="submission" date="2019-02" db="EMBL/GenBank/DDBJ databases">
        <title>Deep-cultivation of Planctomycetes and their phenomic and genomic characterization uncovers novel biology.</title>
        <authorList>
            <person name="Wiegand S."/>
            <person name="Jogler M."/>
            <person name="Boedeker C."/>
            <person name="Pinto D."/>
            <person name="Vollmers J."/>
            <person name="Rivas-Marin E."/>
            <person name="Kohn T."/>
            <person name="Peeters S.H."/>
            <person name="Heuer A."/>
            <person name="Rast P."/>
            <person name="Oberbeckmann S."/>
            <person name="Bunk B."/>
            <person name="Jeske O."/>
            <person name="Meyerdierks A."/>
            <person name="Storesund J.E."/>
            <person name="Kallscheuer N."/>
            <person name="Luecker S."/>
            <person name="Lage O.M."/>
            <person name="Pohl T."/>
            <person name="Merkel B.J."/>
            <person name="Hornburger P."/>
            <person name="Mueller R.-W."/>
            <person name="Bruemmer F."/>
            <person name="Labrenz M."/>
            <person name="Spormann A.M."/>
            <person name="Op den Camp H."/>
            <person name="Overmann J."/>
            <person name="Amann R."/>
            <person name="Jetten M.S.M."/>
            <person name="Mascher T."/>
            <person name="Medema M.H."/>
            <person name="Devos D.P."/>
            <person name="Kaster A.-K."/>
            <person name="Ovreas L."/>
            <person name="Rohde M."/>
            <person name="Galperin M.Y."/>
            <person name="Jogler C."/>
        </authorList>
    </citation>
    <scope>NUCLEOTIDE SEQUENCE [LARGE SCALE GENOMIC DNA]</scope>
    <source>
        <strain evidence="1 2">Pan265</strain>
    </source>
</reference>
<dbReference type="SUPFAM" id="SSF53335">
    <property type="entry name" value="S-adenosyl-L-methionine-dependent methyltransferases"/>
    <property type="match status" value="1"/>
</dbReference>
<dbReference type="Proteomes" id="UP000320386">
    <property type="component" value="Chromosome"/>
</dbReference>
<dbReference type="CDD" id="cd02440">
    <property type="entry name" value="AdoMet_MTases"/>
    <property type="match status" value="1"/>
</dbReference>
<evidence type="ECO:0008006" key="3">
    <source>
        <dbReference type="Google" id="ProtNLM"/>
    </source>
</evidence>
<dbReference type="KEGG" id="mcad:Pan265_02430"/>
<dbReference type="Gene3D" id="3.40.50.150">
    <property type="entry name" value="Vaccinia Virus protein VP39"/>
    <property type="match status" value="1"/>
</dbReference>
<name>A0A518BTW4_9BACT</name>
<dbReference type="AlphaFoldDB" id="A0A518BTW4"/>
<gene>
    <name evidence="1" type="ORF">Pan265_02430</name>
</gene>
<protein>
    <recommendedName>
        <fullName evidence="3">Methyltransferase</fullName>
    </recommendedName>
</protein>